<dbReference type="NCBIfam" id="TIGR00499">
    <property type="entry name" value="lysS_bact"/>
    <property type="match status" value="1"/>
</dbReference>
<dbReference type="InterPro" id="IPR002313">
    <property type="entry name" value="Lys-tRNA-ligase_II"/>
</dbReference>
<dbReference type="SUPFAM" id="SSF50249">
    <property type="entry name" value="Nucleic acid-binding proteins"/>
    <property type="match status" value="1"/>
</dbReference>
<feature type="binding site" evidence="13">
    <location>
        <position position="411"/>
    </location>
    <ligand>
        <name>Mg(2+)</name>
        <dbReference type="ChEBI" id="CHEBI:18420"/>
        <label>1</label>
    </ligand>
</feature>
<dbReference type="PANTHER" id="PTHR42918">
    <property type="entry name" value="LYSYL-TRNA SYNTHETASE"/>
    <property type="match status" value="1"/>
</dbReference>
<comment type="subcellular location">
    <subcellularLocation>
        <location evidence="1 13">Cytoplasm</location>
    </subcellularLocation>
</comment>
<dbReference type="CDD" id="cd04322">
    <property type="entry name" value="LysRS_N"/>
    <property type="match status" value="1"/>
</dbReference>
<evidence type="ECO:0000256" key="13">
    <source>
        <dbReference type="HAMAP-Rule" id="MF_00252"/>
    </source>
</evidence>
<evidence type="ECO:0000256" key="2">
    <source>
        <dbReference type="ARBA" id="ARBA00008226"/>
    </source>
</evidence>
<dbReference type="Pfam" id="PF00152">
    <property type="entry name" value="tRNA-synt_2"/>
    <property type="match status" value="1"/>
</dbReference>
<dbReference type="CDD" id="cd00775">
    <property type="entry name" value="LysRS_core"/>
    <property type="match status" value="1"/>
</dbReference>
<evidence type="ECO:0000256" key="5">
    <source>
        <dbReference type="ARBA" id="ARBA00022598"/>
    </source>
</evidence>
<dbReference type="Gene3D" id="2.40.50.140">
    <property type="entry name" value="Nucleic acid-binding proteins"/>
    <property type="match status" value="1"/>
</dbReference>
<dbReference type="InterPro" id="IPR004365">
    <property type="entry name" value="NA-bd_OB_tRNA"/>
</dbReference>
<keyword evidence="5 13" id="KW-0436">Ligase</keyword>
<evidence type="ECO:0000256" key="8">
    <source>
        <dbReference type="ARBA" id="ARBA00022840"/>
    </source>
</evidence>
<comment type="subunit">
    <text evidence="3 13">Homodimer.</text>
</comment>
<evidence type="ECO:0000256" key="7">
    <source>
        <dbReference type="ARBA" id="ARBA00022741"/>
    </source>
</evidence>
<dbReference type="NCBIfam" id="NF001756">
    <property type="entry name" value="PRK00484.1"/>
    <property type="match status" value="1"/>
</dbReference>
<keyword evidence="7 13" id="KW-0547">Nucleotide-binding</keyword>
<evidence type="ECO:0000256" key="12">
    <source>
        <dbReference type="ARBA" id="ARBA00048573"/>
    </source>
</evidence>
<feature type="domain" description="Aminoacyl-transfer RNA synthetases class-II family profile" evidence="15">
    <location>
        <begin position="177"/>
        <end position="492"/>
    </location>
</feature>
<dbReference type="InterPro" id="IPR045864">
    <property type="entry name" value="aa-tRNA-synth_II/BPL/LPL"/>
</dbReference>
<dbReference type="FunFam" id="3.30.930.10:FF:000001">
    <property type="entry name" value="Lysine--tRNA ligase"/>
    <property type="match status" value="1"/>
</dbReference>
<evidence type="ECO:0000256" key="1">
    <source>
        <dbReference type="ARBA" id="ARBA00004496"/>
    </source>
</evidence>
<evidence type="ECO:0000259" key="15">
    <source>
        <dbReference type="PROSITE" id="PS50862"/>
    </source>
</evidence>
<evidence type="ECO:0000256" key="3">
    <source>
        <dbReference type="ARBA" id="ARBA00011738"/>
    </source>
</evidence>
<dbReference type="InterPro" id="IPR044136">
    <property type="entry name" value="Lys-tRNA-ligase_II_N"/>
</dbReference>
<keyword evidence="9 13" id="KW-0460">Magnesium</keyword>
<organism evidence="16">
    <name type="scientific">uncultured Desulfobacterium sp</name>
    <dbReference type="NCBI Taxonomy" id="201089"/>
    <lineage>
        <taxon>Bacteria</taxon>
        <taxon>Pseudomonadati</taxon>
        <taxon>Thermodesulfobacteriota</taxon>
        <taxon>Desulfobacteria</taxon>
        <taxon>Desulfobacterales</taxon>
        <taxon>Desulfobacteriaceae</taxon>
        <taxon>Desulfobacterium</taxon>
        <taxon>environmental samples</taxon>
    </lineage>
</organism>
<dbReference type="AlphaFoldDB" id="E1YF93"/>
<comment type="catalytic activity">
    <reaction evidence="12 13 14">
        <text>tRNA(Lys) + L-lysine + ATP = L-lysyl-tRNA(Lys) + AMP + diphosphate</text>
        <dbReference type="Rhea" id="RHEA:20792"/>
        <dbReference type="Rhea" id="RHEA-COMP:9696"/>
        <dbReference type="Rhea" id="RHEA-COMP:9697"/>
        <dbReference type="ChEBI" id="CHEBI:30616"/>
        <dbReference type="ChEBI" id="CHEBI:32551"/>
        <dbReference type="ChEBI" id="CHEBI:33019"/>
        <dbReference type="ChEBI" id="CHEBI:78442"/>
        <dbReference type="ChEBI" id="CHEBI:78529"/>
        <dbReference type="ChEBI" id="CHEBI:456215"/>
        <dbReference type="EC" id="6.1.1.6"/>
    </reaction>
</comment>
<dbReference type="GO" id="GO:0000287">
    <property type="term" value="F:magnesium ion binding"/>
    <property type="evidence" value="ECO:0007669"/>
    <property type="project" value="UniProtKB-UniRule"/>
</dbReference>
<name>E1YF93_9BACT</name>
<dbReference type="SUPFAM" id="SSF55681">
    <property type="entry name" value="Class II aaRS and biotin synthetases"/>
    <property type="match status" value="1"/>
</dbReference>
<feature type="binding site" evidence="13">
    <location>
        <position position="411"/>
    </location>
    <ligand>
        <name>Mg(2+)</name>
        <dbReference type="ChEBI" id="CHEBI:18420"/>
        <label>2</label>
    </ligand>
</feature>
<keyword evidence="6 13" id="KW-0479">Metal-binding</keyword>
<evidence type="ECO:0000256" key="14">
    <source>
        <dbReference type="RuleBase" id="RU000336"/>
    </source>
</evidence>
<dbReference type="InterPro" id="IPR012340">
    <property type="entry name" value="NA-bd_OB-fold"/>
</dbReference>
<dbReference type="GO" id="GO:0006430">
    <property type="term" value="P:lysyl-tRNA aminoacylation"/>
    <property type="evidence" value="ECO:0007669"/>
    <property type="project" value="UniProtKB-UniRule"/>
</dbReference>
<reference evidence="16" key="1">
    <citation type="journal article" date="2011" name="Environ. Microbiol.">
        <title>Genomic insights into the metabolic potential of the polycyclic aromatic hydrocarbon degrading sulfate-reducing Deltaproteobacterium N47.</title>
        <authorList>
            <person name="Bergmann F."/>
            <person name="Selesi D."/>
            <person name="Weinmaier T."/>
            <person name="Tischler P."/>
            <person name="Rattei T."/>
            <person name="Meckenstock R.U."/>
        </authorList>
    </citation>
    <scope>NUCLEOTIDE SEQUENCE</scope>
</reference>
<gene>
    <name evidence="13" type="primary">lysS</name>
    <name evidence="16" type="ORF">N47_J02180</name>
</gene>
<evidence type="ECO:0000256" key="10">
    <source>
        <dbReference type="ARBA" id="ARBA00022917"/>
    </source>
</evidence>
<dbReference type="InterPro" id="IPR006195">
    <property type="entry name" value="aa-tRNA-synth_II"/>
</dbReference>
<dbReference type="PANTHER" id="PTHR42918:SF15">
    <property type="entry name" value="LYSINE--TRNA LIGASE, CHLOROPLASTIC_MITOCHONDRIAL"/>
    <property type="match status" value="1"/>
</dbReference>
<dbReference type="InterPro" id="IPR004364">
    <property type="entry name" value="Aa-tRNA-synt_II"/>
</dbReference>
<dbReference type="PROSITE" id="PS50862">
    <property type="entry name" value="AA_TRNA_LIGASE_II"/>
    <property type="match status" value="1"/>
</dbReference>
<dbReference type="Pfam" id="PF01336">
    <property type="entry name" value="tRNA_anti-codon"/>
    <property type="match status" value="1"/>
</dbReference>
<comment type="similarity">
    <text evidence="2 13">Belongs to the class-II aminoacyl-tRNA synthetase family.</text>
</comment>
<comment type="cofactor">
    <cofactor evidence="13 14">
        <name>Mg(2+)</name>
        <dbReference type="ChEBI" id="CHEBI:18420"/>
    </cofactor>
    <text evidence="13 14">Binds 3 Mg(2+) ions per subunit.</text>
</comment>
<dbReference type="GO" id="GO:0005524">
    <property type="term" value="F:ATP binding"/>
    <property type="evidence" value="ECO:0007669"/>
    <property type="project" value="UniProtKB-UniRule"/>
</dbReference>
<dbReference type="HAMAP" id="MF_00252">
    <property type="entry name" value="Lys_tRNA_synth_class2"/>
    <property type="match status" value="1"/>
</dbReference>
<sequence length="498" mass="57495">MDSEKKSELLERRRNKLSEIKSYNINLFPNDYKVVHSVDDIRNIISGFPETNTEDDTVFSVAGRIMAMNSFGKSSFIRFKDRSGQFQAYIRKDKIGDDSYKLFKQLDIGDYVGLKGSLFKTKTGEWTLFAFELRLVCKAIRPLPEKFHGLKDTEKRYRQRYLDLIMNQNVRDIFVKRSQIIRKIRNYFLERDYIEAETPMMQQIPGGAEATPFKTHHNALGIDLFLRIAPELYLKRLVVGGFERVFEINRNFRNEGVSTHHNPEFTMLEFYEAYATYQDLMDLTENLFSKLSLEITGSTSIVYQGNSIDFSGKWKRISLLNALEEFGGVDPSLIKDKEKLLNFAYSKGIKITKADRIGKIITKLFDALVQDKLIQPTFITEYPVEVSPLSRRNDKDPSMTDRFELFIAGCEIANGFSELNDPEDQKNRFIQQLSIRQDGDEEAHFMDEDYIEALEYGMPPTAGEGIGIDRLTMLFTDSASIREVILFPHMKPAGQKSN</sequence>
<protein>
    <recommendedName>
        <fullName evidence="13">Lysine--tRNA ligase</fullName>
        <ecNumber evidence="13">6.1.1.6</ecNumber>
    </recommendedName>
    <alternativeName>
        <fullName evidence="13">Lysyl-tRNA synthetase</fullName>
        <shortName evidence="13">LysRS</shortName>
    </alternativeName>
</protein>
<evidence type="ECO:0000256" key="9">
    <source>
        <dbReference type="ARBA" id="ARBA00022842"/>
    </source>
</evidence>
<keyword evidence="4 13" id="KW-0963">Cytoplasm</keyword>
<keyword evidence="11 13" id="KW-0030">Aminoacyl-tRNA synthetase</keyword>
<keyword evidence="10 13" id="KW-0648">Protein biosynthesis</keyword>
<dbReference type="EMBL" id="FR695872">
    <property type="protein sequence ID" value="CBX29237.1"/>
    <property type="molecule type" value="Genomic_DNA"/>
</dbReference>
<evidence type="ECO:0000313" key="16">
    <source>
        <dbReference type="EMBL" id="CBX29237.1"/>
    </source>
</evidence>
<evidence type="ECO:0000256" key="4">
    <source>
        <dbReference type="ARBA" id="ARBA00022490"/>
    </source>
</evidence>
<dbReference type="InterPro" id="IPR018149">
    <property type="entry name" value="Lys-tRNA-synth_II_C"/>
</dbReference>
<dbReference type="PRINTS" id="PR00982">
    <property type="entry name" value="TRNASYNTHLYS"/>
</dbReference>
<keyword evidence="8 13" id="KW-0067">ATP-binding</keyword>
<dbReference type="GO" id="GO:0004824">
    <property type="term" value="F:lysine-tRNA ligase activity"/>
    <property type="evidence" value="ECO:0007669"/>
    <property type="project" value="UniProtKB-UniRule"/>
</dbReference>
<proteinExistence type="inferred from homology"/>
<evidence type="ECO:0000256" key="6">
    <source>
        <dbReference type="ARBA" id="ARBA00022723"/>
    </source>
</evidence>
<dbReference type="EC" id="6.1.1.6" evidence="13"/>
<dbReference type="Gene3D" id="3.30.930.10">
    <property type="entry name" value="Bira Bifunctional Protein, Domain 2"/>
    <property type="match status" value="1"/>
</dbReference>
<dbReference type="GO" id="GO:0000049">
    <property type="term" value="F:tRNA binding"/>
    <property type="evidence" value="ECO:0007669"/>
    <property type="project" value="TreeGrafter"/>
</dbReference>
<feature type="binding site" evidence="13">
    <location>
        <position position="404"/>
    </location>
    <ligand>
        <name>Mg(2+)</name>
        <dbReference type="ChEBI" id="CHEBI:18420"/>
        <label>1</label>
    </ligand>
</feature>
<accession>E1YF93</accession>
<dbReference type="GO" id="GO:0005829">
    <property type="term" value="C:cytosol"/>
    <property type="evidence" value="ECO:0007669"/>
    <property type="project" value="TreeGrafter"/>
</dbReference>
<evidence type="ECO:0000256" key="11">
    <source>
        <dbReference type="ARBA" id="ARBA00023146"/>
    </source>
</evidence>